<keyword evidence="5" id="KW-0788">Thiol protease</keyword>
<feature type="domain" description="Legumain prodomain" evidence="8">
    <location>
        <begin position="401"/>
        <end position="444"/>
    </location>
</feature>
<dbReference type="AlphaFoldDB" id="A0AA88DY12"/>
<organism evidence="9 10">
    <name type="scientific">Ficus carica</name>
    <name type="common">Common fig</name>
    <dbReference type="NCBI Taxonomy" id="3494"/>
    <lineage>
        <taxon>Eukaryota</taxon>
        <taxon>Viridiplantae</taxon>
        <taxon>Streptophyta</taxon>
        <taxon>Embryophyta</taxon>
        <taxon>Tracheophyta</taxon>
        <taxon>Spermatophyta</taxon>
        <taxon>Magnoliopsida</taxon>
        <taxon>eudicotyledons</taxon>
        <taxon>Gunneridae</taxon>
        <taxon>Pentapetalae</taxon>
        <taxon>rosids</taxon>
        <taxon>fabids</taxon>
        <taxon>Rosales</taxon>
        <taxon>Moraceae</taxon>
        <taxon>Ficeae</taxon>
        <taxon>Ficus</taxon>
    </lineage>
</organism>
<feature type="signal peptide" evidence="7">
    <location>
        <begin position="1"/>
        <end position="27"/>
    </location>
</feature>
<evidence type="ECO:0000313" key="9">
    <source>
        <dbReference type="EMBL" id="GMN63879.1"/>
    </source>
</evidence>
<name>A0AA88DY12_FICCA</name>
<evidence type="ECO:0000256" key="4">
    <source>
        <dbReference type="ARBA" id="ARBA00022801"/>
    </source>
</evidence>
<keyword evidence="4" id="KW-0378">Hydrolase</keyword>
<keyword evidence="3 7" id="KW-0732">Signal</keyword>
<dbReference type="Pfam" id="PF01650">
    <property type="entry name" value="Peptidase_C13"/>
    <property type="match status" value="1"/>
</dbReference>
<gene>
    <name evidence="9" type="ORF">TIFTF001_032941</name>
</gene>
<dbReference type="Gene3D" id="1.10.132.130">
    <property type="match status" value="1"/>
</dbReference>
<sequence length="446" mass="50301">MSWDWDRYFILFLAISIRLWSLESSEAEVVSGTKWAVLIAGSNGYFNYRHQADVCHAYQILKKGGLKDENIIVFMYDDIAFEIENPRPGVIINKPDGPDVYQGVPKDYTGDNATSGNFYAVILGNRSALTGGSGKVLDSGPDDHIFIYYADHGSPGILGMPVDNDRVYAKDLVDVLKKKHEAKGYKSMVIYIEACESGSMFEGILPENISIYATTAANGNESSFGTYCPGDISSSEFDVCLGDTYSISWMEDCDKIDLSKETLGRQYEVVRRRTAYSVEADGRSHVMQYGNMDQKEDSVSSYLGSNPDNDNYTSIVNHDYHHDDQSHFSPSALQMHSTVVSQRDAHLLYFWRKFHKALTGSREKLEAQRQLNDEISRRKRIDYTMQQIAKFFFGTFEESSNLKTYEKYCGRLSRYGMKYTRAIANMCNAGITTDQLVASLIPTCPN</sequence>
<reference evidence="9" key="1">
    <citation type="submission" date="2023-07" db="EMBL/GenBank/DDBJ databases">
        <title>draft genome sequence of fig (Ficus carica).</title>
        <authorList>
            <person name="Takahashi T."/>
            <person name="Nishimura K."/>
        </authorList>
    </citation>
    <scope>NUCLEOTIDE SEQUENCE</scope>
</reference>
<dbReference type="InterPro" id="IPR046427">
    <property type="entry name" value="Legumain_prodom_sf"/>
</dbReference>
<evidence type="ECO:0000256" key="3">
    <source>
        <dbReference type="ARBA" id="ARBA00022729"/>
    </source>
</evidence>
<comment type="similarity">
    <text evidence="1">Belongs to the peptidase C13 family.</text>
</comment>
<protein>
    <recommendedName>
        <fullName evidence="8">Legumain prodomain domain-containing protein</fullName>
    </recommendedName>
</protein>
<dbReference type="GO" id="GO:0006624">
    <property type="term" value="P:vacuolar protein processing"/>
    <property type="evidence" value="ECO:0007669"/>
    <property type="project" value="TreeGrafter"/>
</dbReference>
<feature type="active site" description="Nucleophile" evidence="6">
    <location>
        <position position="195"/>
    </location>
</feature>
<dbReference type="EMBL" id="BTGU01000161">
    <property type="protein sequence ID" value="GMN63879.1"/>
    <property type="molecule type" value="Genomic_DNA"/>
</dbReference>
<dbReference type="GO" id="GO:0051603">
    <property type="term" value="P:proteolysis involved in protein catabolic process"/>
    <property type="evidence" value="ECO:0007669"/>
    <property type="project" value="InterPro"/>
</dbReference>
<evidence type="ECO:0000256" key="6">
    <source>
        <dbReference type="PIRSR" id="PIRSR019663-1"/>
    </source>
</evidence>
<dbReference type="PRINTS" id="PR00776">
    <property type="entry name" value="HEMOGLOBNASE"/>
</dbReference>
<dbReference type="GO" id="GO:0005773">
    <property type="term" value="C:vacuole"/>
    <property type="evidence" value="ECO:0007669"/>
    <property type="project" value="GOC"/>
</dbReference>
<proteinExistence type="inferred from homology"/>
<feature type="chain" id="PRO_5041675516" description="Legumain prodomain domain-containing protein" evidence="7">
    <location>
        <begin position="28"/>
        <end position="446"/>
    </location>
</feature>
<dbReference type="PIRSF" id="PIRSF500139">
    <property type="entry name" value="AE"/>
    <property type="match status" value="1"/>
</dbReference>
<dbReference type="InterPro" id="IPR043577">
    <property type="entry name" value="AE"/>
</dbReference>
<keyword evidence="2" id="KW-0645">Protease</keyword>
<dbReference type="Gene3D" id="3.40.50.1460">
    <property type="match status" value="1"/>
</dbReference>
<dbReference type="PANTHER" id="PTHR12000">
    <property type="entry name" value="HEMOGLOBINASE FAMILY MEMBER"/>
    <property type="match status" value="1"/>
</dbReference>
<accession>A0AA88DY12</accession>
<dbReference type="InterPro" id="IPR048501">
    <property type="entry name" value="Legum_prodom"/>
</dbReference>
<comment type="caution">
    <text evidence="9">The sequence shown here is derived from an EMBL/GenBank/DDBJ whole genome shotgun (WGS) entry which is preliminary data.</text>
</comment>
<dbReference type="FunFam" id="3.40.50.1460:FF:000005">
    <property type="entry name" value="Vacuolar-processing enzyme beta-isozyme"/>
    <property type="match status" value="1"/>
</dbReference>
<dbReference type="PANTHER" id="PTHR12000:SF50">
    <property type="entry name" value="VACUOLAR-PROCESSING ENZYME GAMMA-ISOZYME"/>
    <property type="match status" value="1"/>
</dbReference>
<dbReference type="Pfam" id="PF20985">
    <property type="entry name" value="Legum_prodom"/>
    <property type="match status" value="1"/>
</dbReference>
<keyword evidence="10" id="KW-1185">Reference proteome</keyword>
<dbReference type="InterPro" id="IPR001096">
    <property type="entry name" value="Peptidase_C13"/>
</dbReference>
<evidence type="ECO:0000256" key="7">
    <source>
        <dbReference type="SAM" id="SignalP"/>
    </source>
</evidence>
<evidence type="ECO:0000256" key="5">
    <source>
        <dbReference type="ARBA" id="ARBA00022807"/>
    </source>
</evidence>
<dbReference type="PIRSF" id="PIRSF019663">
    <property type="entry name" value="Legumain"/>
    <property type="match status" value="1"/>
</dbReference>
<evidence type="ECO:0000259" key="8">
    <source>
        <dbReference type="Pfam" id="PF20985"/>
    </source>
</evidence>
<dbReference type="GO" id="GO:0004197">
    <property type="term" value="F:cysteine-type endopeptidase activity"/>
    <property type="evidence" value="ECO:0007669"/>
    <property type="project" value="InterPro"/>
</dbReference>
<dbReference type="Proteomes" id="UP001187192">
    <property type="component" value="Unassembled WGS sequence"/>
</dbReference>
<evidence type="ECO:0000256" key="1">
    <source>
        <dbReference type="ARBA" id="ARBA00009941"/>
    </source>
</evidence>
<dbReference type="CDD" id="cd21115">
    <property type="entry name" value="legumain_C"/>
    <property type="match status" value="1"/>
</dbReference>
<evidence type="ECO:0000256" key="2">
    <source>
        <dbReference type="ARBA" id="ARBA00022670"/>
    </source>
</evidence>
<evidence type="ECO:0000313" key="10">
    <source>
        <dbReference type="Proteomes" id="UP001187192"/>
    </source>
</evidence>
<feature type="active site" evidence="6">
    <location>
        <position position="152"/>
    </location>
</feature>